<evidence type="ECO:0000313" key="2">
    <source>
        <dbReference type="Proteomes" id="UP001501436"/>
    </source>
</evidence>
<protein>
    <recommendedName>
        <fullName evidence="3">KTSC domain-containing protein</fullName>
    </recommendedName>
</protein>
<proteinExistence type="predicted"/>
<reference evidence="2" key="1">
    <citation type="journal article" date="2019" name="Int. J. Syst. Evol. Microbiol.">
        <title>The Global Catalogue of Microorganisms (GCM) 10K type strain sequencing project: providing services to taxonomists for standard genome sequencing and annotation.</title>
        <authorList>
            <consortium name="The Broad Institute Genomics Platform"/>
            <consortium name="The Broad Institute Genome Sequencing Center for Infectious Disease"/>
            <person name="Wu L."/>
            <person name="Ma J."/>
        </authorList>
    </citation>
    <scope>NUCLEOTIDE SEQUENCE [LARGE SCALE GENOMIC DNA]</scope>
    <source>
        <strain evidence="2">JCM 18283</strain>
    </source>
</reference>
<sequence length="68" mass="8276">MPHKNDYSCIVICDTGEVKKWTYVHGLYGFSKFLNEKHPGWHYFNVYNRRTREYLARFSPNDFIPQFI</sequence>
<comment type="caution">
    <text evidence="1">The sequence shown here is derived from an EMBL/GenBank/DDBJ whole genome shotgun (WGS) entry which is preliminary data.</text>
</comment>
<name>A0ABP9FV53_9SPHI</name>
<evidence type="ECO:0000313" key="1">
    <source>
        <dbReference type="EMBL" id="GAA4914336.1"/>
    </source>
</evidence>
<dbReference type="Proteomes" id="UP001501436">
    <property type="component" value="Unassembled WGS sequence"/>
</dbReference>
<evidence type="ECO:0008006" key="3">
    <source>
        <dbReference type="Google" id="ProtNLM"/>
    </source>
</evidence>
<gene>
    <name evidence="1" type="ORF">GCM10023313_17110</name>
</gene>
<accession>A0ABP9FV53</accession>
<organism evidence="1 2">
    <name type="scientific">Mucilaginibacter defluvii</name>
    <dbReference type="NCBI Taxonomy" id="1196019"/>
    <lineage>
        <taxon>Bacteria</taxon>
        <taxon>Pseudomonadati</taxon>
        <taxon>Bacteroidota</taxon>
        <taxon>Sphingobacteriia</taxon>
        <taxon>Sphingobacteriales</taxon>
        <taxon>Sphingobacteriaceae</taxon>
        <taxon>Mucilaginibacter</taxon>
    </lineage>
</organism>
<keyword evidence="2" id="KW-1185">Reference proteome</keyword>
<dbReference type="EMBL" id="BAABJI010000002">
    <property type="protein sequence ID" value="GAA4914336.1"/>
    <property type="molecule type" value="Genomic_DNA"/>
</dbReference>